<dbReference type="GO" id="GO:0004315">
    <property type="term" value="F:3-oxoacyl-[acyl-carrier-protein] synthase activity"/>
    <property type="evidence" value="ECO:0007669"/>
    <property type="project" value="InterPro"/>
</dbReference>
<dbReference type="InterPro" id="IPR018201">
    <property type="entry name" value="Ketoacyl_synth_AS"/>
</dbReference>
<dbReference type="Pfam" id="PF02801">
    <property type="entry name" value="Ketoacyl-synt_C"/>
    <property type="match status" value="1"/>
</dbReference>
<comment type="caution">
    <text evidence="6">The sequence shown here is derived from an EMBL/GenBank/DDBJ whole genome shotgun (WGS) entry which is preliminary data.</text>
</comment>
<comment type="similarity">
    <text evidence="1 4">Belongs to the thiolase-like superfamily. Beta-ketoacyl-ACP synthases family.</text>
</comment>
<accession>A0A117P5E4</accession>
<keyword evidence="3" id="KW-0012">Acyltransferase</keyword>
<dbReference type="Proteomes" id="UP000054024">
    <property type="component" value="Unassembled WGS sequence"/>
</dbReference>
<dbReference type="Pfam" id="PF00109">
    <property type="entry name" value="ketoacyl-synt"/>
    <property type="match status" value="1"/>
</dbReference>
<evidence type="ECO:0000256" key="3">
    <source>
        <dbReference type="ARBA" id="ARBA00023315"/>
    </source>
</evidence>
<dbReference type="PROSITE" id="PS00606">
    <property type="entry name" value="KS3_1"/>
    <property type="match status" value="1"/>
</dbReference>
<dbReference type="CDD" id="cd00834">
    <property type="entry name" value="KAS_I_II"/>
    <property type="match status" value="1"/>
</dbReference>
<dbReference type="GO" id="GO:0030497">
    <property type="term" value="P:fatty acid elongation"/>
    <property type="evidence" value="ECO:0007669"/>
    <property type="project" value="UniProtKB-ARBA"/>
</dbReference>
<dbReference type="OrthoDB" id="9808669at2"/>
<dbReference type="InterPro" id="IPR000794">
    <property type="entry name" value="Beta-ketoacyl_synthase"/>
</dbReference>
<evidence type="ECO:0000313" key="6">
    <source>
        <dbReference type="EMBL" id="KUM73390.1"/>
    </source>
</evidence>
<dbReference type="InterPro" id="IPR020841">
    <property type="entry name" value="PKS_Beta-ketoAc_synthase_dom"/>
</dbReference>
<evidence type="ECO:0000256" key="4">
    <source>
        <dbReference type="RuleBase" id="RU003694"/>
    </source>
</evidence>
<dbReference type="PANTHER" id="PTHR11712">
    <property type="entry name" value="POLYKETIDE SYNTHASE-RELATED"/>
    <property type="match status" value="1"/>
</dbReference>
<evidence type="ECO:0000259" key="5">
    <source>
        <dbReference type="PROSITE" id="PS52004"/>
    </source>
</evidence>
<dbReference type="FunFam" id="3.40.47.10:FF:000029">
    <property type="entry name" value="3-oxoacyl-[acyl-carrier-protein] synthase 1"/>
    <property type="match status" value="1"/>
</dbReference>
<dbReference type="RefSeq" id="WP_062152617.1">
    <property type="nucleotide sequence ID" value="NZ_KQ947989.1"/>
</dbReference>
<dbReference type="InterPro" id="IPR016039">
    <property type="entry name" value="Thiolase-like"/>
</dbReference>
<dbReference type="SMART" id="SM00825">
    <property type="entry name" value="PKS_KS"/>
    <property type="match status" value="1"/>
</dbReference>
<dbReference type="InterPro" id="IPR014030">
    <property type="entry name" value="Ketoacyl_synth_N"/>
</dbReference>
<dbReference type="NCBIfam" id="NF005589">
    <property type="entry name" value="PRK07314.1"/>
    <property type="match status" value="1"/>
</dbReference>
<dbReference type="PANTHER" id="PTHR11712:SF347">
    <property type="entry name" value="BETA KETOACYL-ACYL CARRIER PROTEIN SYNTHASE"/>
    <property type="match status" value="1"/>
</dbReference>
<protein>
    <submittedName>
        <fullName evidence="6">3-oxoacyl-ACP synthase</fullName>
    </submittedName>
</protein>
<gene>
    <name evidence="6" type="ORF">AQI70_21710</name>
</gene>
<dbReference type="AlphaFoldDB" id="A0A117P5E4"/>
<dbReference type="PROSITE" id="PS52004">
    <property type="entry name" value="KS3_2"/>
    <property type="match status" value="1"/>
</dbReference>
<evidence type="ECO:0000313" key="7">
    <source>
        <dbReference type="Proteomes" id="UP000054024"/>
    </source>
</evidence>
<proteinExistence type="inferred from homology"/>
<keyword evidence="7" id="KW-1185">Reference proteome</keyword>
<name>A0A117P5E4_9ACTN</name>
<keyword evidence="2 4" id="KW-0808">Transferase</keyword>
<organism evidence="6 7">
    <name type="scientific">Streptomyces curacoi</name>
    <dbReference type="NCBI Taxonomy" id="146536"/>
    <lineage>
        <taxon>Bacteria</taxon>
        <taxon>Bacillati</taxon>
        <taxon>Actinomycetota</taxon>
        <taxon>Actinomycetes</taxon>
        <taxon>Kitasatosporales</taxon>
        <taxon>Streptomycetaceae</taxon>
        <taxon>Streptomyces</taxon>
    </lineage>
</organism>
<dbReference type="SUPFAM" id="SSF53901">
    <property type="entry name" value="Thiolase-like"/>
    <property type="match status" value="2"/>
</dbReference>
<evidence type="ECO:0000256" key="2">
    <source>
        <dbReference type="ARBA" id="ARBA00022679"/>
    </source>
</evidence>
<dbReference type="STRING" id="146536.AQI70_21710"/>
<dbReference type="Gene3D" id="3.40.47.10">
    <property type="match status" value="2"/>
</dbReference>
<dbReference type="EMBL" id="LMWJ01000015">
    <property type="protein sequence ID" value="KUM73390.1"/>
    <property type="molecule type" value="Genomic_DNA"/>
</dbReference>
<dbReference type="InterPro" id="IPR014031">
    <property type="entry name" value="Ketoacyl_synth_C"/>
</dbReference>
<reference evidence="6 7" key="1">
    <citation type="submission" date="2015-10" db="EMBL/GenBank/DDBJ databases">
        <title>Draft genome sequence of Streptomyces curacoi DSM 40107, type strain for the species Streptomyces curacoi.</title>
        <authorList>
            <person name="Ruckert C."/>
            <person name="Winkler A."/>
            <person name="Kalinowski J."/>
            <person name="Kampfer P."/>
            <person name="Glaeser S."/>
        </authorList>
    </citation>
    <scope>NUCLEOTIDE SEQUENCE [LARGE SCALE GENOMIC DNA]</scope>
    <source>
        <strain evidence="6 7">DSM 40107</strain>
    </source>
</reference>
<sequence length="426" mass="43286">MAATPPPAVAVTVAVTGVGLVTPSGTGTASTWEGVCAGRSTAADAPELAGLPVPIACRVPDFDPHTHARLRQPWRFDRATQLLLAAAREALDSAGLNSAGHAGADGDNGAWQPERTALVIGSAAGGIGTLEDQHRRLLATGPDRISPHTLPAYLPNMAAGHAALELGVKGPALHTSTACASGASAVITAGLLLAAGHCDIALAGGSDAMVTPLCSAAFAKMGALSRRTHDPVRASRPFDRDRDGFVLAEGSAVLVLEREADARARQARPLALLTGHATTTDAHHPVAPDPDGTGLERAVRAALAQAGAAPDEVDHINAHGTSTPLNDRVEAAVIRRLYGRQPPSVTSAKGVLGHTMGAAGAVEAALTVLSVAHGAVPPTANFTAFDDGTDGIDLVTDKPRHQDIHLALSHSLGFGGHNTVLAFRAA</sequence>
<evidence type="ECO:0000256" key="1">
    <source>
        <dbReference type="ARBA" id="ARBA00008467"/>
    </source>
</evidence>
<feature type="domain" description="Ketosynthase family 3 (KS3)" evidence="5">
    <location>
        <begin position="10"/>
        <end position="425"/>
    </location>
</feature>
<dbReference type="FunFam" id="3.40.47.10:FF:000018">
    <property type="entry name" value="3-oxoacyl-[acyl-carrier-protein] synthase 2"/>
    <property type="match status" value="1"/>
</dbReference>